<keyword evidence="4" id="KW-1185">Reference proteome</keyword>
<comment type="caution">
    <text evidence="3">The sequence shown here is derived from an EMBL/GenBank/DDBJ whole genome shotgun (WGS) entry which is preliminary data.</text>
</comment>
<dbReference type="InterPro" id="IPR000595">
    <property type="entry name" value="cNMP-bd_dom"/>
</dbReference>
<feature type="compositionally biased region" description="Polar residues" evidence="1">
    <location>
        <begin position="713"/>
        <end position="723"/>
    </location>
</feature>
<feature type="compositionally biased region" description="Polar residues" evidence="1">
    <location>
        <begin position="1052"/>
        <end position="1070"/>
    </location>
</feature>
<evidence type="ECO:0000313" key="4">
    <source>
        <dbReference type="Proteomes" id="UP000283090"/>
    </source>
</evidence>
<evidence type="ECO:0000259" key="2">
    <source>
        <dbReference type="PROSITE" id="PS50042"/>
    </source>
</evidence>
<feature type="region of interest" description="Disordered" evidence="1">
    <location>
        <begin position="781"/>
        <end position="905"/>
    </location>
</feature>
<dbReference type="PROSITE" id="PS50042">
    <property type="entry name" value="CNMP_BINDING_3"/>
    <property type="match status" value="1"/>
</dbReference>
<sequence length="1307" mass="143693">MPNGLQQLIIARAEGGTRPKTRRIANNVVLMHLPPGYEMNNKLKLNSSLLPGFGELSVLYIDDPRHATELIELVRLRAASPLVNSIPPKRRETPLPPHNEHPGNIKYIGDFLDKEEEAQASQYRHVMSRIHEVIITGLLKYVSSDTSTDRSRVLAYLQNLGRASPVWEERAKELLLEEHQVLQDMIKEIYGGWALLQHFLSSNMITAAQWECLVITAMVETVRKSPILRDYHMVVYDVSIDHFVHGKVGETLLTSLDAWMCPIDVITGDSFRINSPFMTSRKHPMQRLDELGEKFFRKLTNTYQSGETLYTRAVFCRSLLTTYFFQSFITVWDECILNGHLQGLRGLAPVYPKIIDRLRDRMAHGSCPRESHLGFRNSTKKLTQGEDESISRIVHSRGSRILIVQASVSEDVEMVDAGPLSDNSSDTVIQQEKSRPTEAAVVSKREDKRRKRREKRKQTRRATLITIERSKHRSRLCFDTHRVNIRTLCEEPIQGTPNAKGPQITRIERPEIPSKAPVDNKVIDASSALSQMANETPSAEVVTPKDVANWQTRSIIDDLIIGRAEVRSNQLEPIIDASKSGMEVSEEAEKLPLPEVSVGGQNHIKNRAKKDRRRARAVNVAALQQTEQPSPVVEQDAVVNPPPRKNIVLDLPSQSVEELTKPVPQKREIKMPRRRKTIAQVAPCTVPGAAVAEPAVQQDKPAAAKNSDDKSTASKSRASTPSEPDTDLYDDPEAIAAAIKASEEEDSSWTKVGAKRHDIPQTHKFMEMRGLRSAGHGHIAVFPTKNVPSRPPSPHRKPNTKAPAVQGKPLPVQSQAKSGHAQSQGKATPPQGRMKVVSPQDRMKVAPLQSQMKTTPPQSQMKAVRNQVLPKPDVAKTSTPSKKPLPKRNQKPSGKPPRQKREARIPVIDSMKEFPTLATSTILLSHQKDGRSTGEWFMDMTVELASDEIKLAAPTHTATASTVDEAKASGGGSVKKKTQSVSAASPSRPVGPTKSQKGELSVVAQAVEPKKDTTAASKAAIEFVVEPLAVKSQVQDTKAKASIKESKETLVLPSSISPLAETSHQGTAPVTPTRALAKKERCALARKAAEEQKTQELSIKERAELRPSLESKKSPMSAGKTASTTQSAGIAHPGDPILTPTDAGAPEPSIIHEGRAVAEGGDDATVNDPKGVDSGIVTLPVDPRPREIELASGVHEGSKYKVVATEEAARILSGGQQRIAAPRASRLAAVPRMPGSAVGMEPSGATFALGVPMWNPIRYRYPVAPGGYFIPGGPRRVDPLPVWAMWPRALPWFGWPPRRWVWDPNGP</sequence>
<feature type="compositionally biased region" description="Basic residues" evidence="1">
    <location>
        <begin position="447"/>
        <end position="460"/>
    </location>
</feature>
<feature type="region of interest" description="Disordered" evidence="1">
    <location>
        <begin position="956"/>
        <end position="998"/>
    </location>
</feature>
<feature type="region of interest" description="Disordered" evidence="1">
    <location>
        <begin position="1086"/>
        <end position="1148"/>
    </location>
</feature>
<feature type="domain" description="Cyclic nucleotide-binding" evidence="2">
    <location>
        <begin position="53"/>
        <end position="68"/>
    </location>
</feature>
<evidence type="ECO:0000313" key="3">
    <source>
        <dbReference type="EMBL" id="RVD82313.1"/>
    </source>
</evidence>
<dbReference type="OrthoDB" id="5412146at2759"/>
<protein>
    <recommendedName>
        <fullName evidence="2">Cyclic nucleotide-binding domain-containing protein</fullName>
    </recommendedName>
</protein>
<dbReference type="VEuPathDB" id="FungiDB:DFL_006742"/>
<reference evidence="3 4" key="1">
    <citation type="submission" date="2019-01" db="EMBL/GenBank/DDBJ databases">
        <title>Intercellular communication is required for trap formation in the nematode-trapping fungus Duddingtonia flagrans.</title>
        <authorList>
            <person name="Youssar L."/>
            <person name="Wernet V."/>
            <person name="Hensel N."/>
            <person name="Hildebrandt H.-G."/>
            <person name="Fischer R."/>
        </authorList>
    </citation>
    <scope>NUCLEOTIDE SEQUENCE [LARGE SCALE GENOMIC DNA]</scope>
    <source>
        <strain evidence="3 4">CBS H-5679</strain>
    </source>
</reference>
<feature type="compositionally biased region" description="Polar residues" evidence="1">
    <location>
        <begin position="848"/>
        <end position="861"/>
    </location>
</feature>
<dbReference type="Proteomes" id="UP000283090">
    <property type="component" value="Unassembled WGS sequence"/>
</dbReference>
<dbReference type="EMBL" id="SAEB01000009">
    <property type="protein sequence ID" value="RVD82313.1"/>
    <property type="molecule type" value="Genomic_DNA"/>
</dbReference>
<feature type="region of interest" description="Disordered" evidence="1">
    <location>
        <begin position="693"/>
        <end position="731"/>
    </location>
</feature>
<name>A0A436ZU84_ARTFL</name>
<feature type="region of interest" description="Disordered" evidence="1">
    <location>
        <begin position="1161"/>
        <end position="1180"/>
    </location>
</feature>
<feature type="compositionally biased region" description="Basic and acidic residues" evidence="1">
    <location>
        <begin position="1086"/>
        <end position="1113"/>
    </location>
</feature>
<dbReference type="RefSeq" id="XP_067487857.1">
    <property type="nucleotide sequence ID" value="XM_067636218.1"/>
</dbReference>
<proteinExistence type="predicted"/>
<feature type="region of interest" description="Disordered" evidence="1">
    <location>
        <begin position="1044"/>
        <end position="1074"/>
    </location>
</feature>
<accession>A0A436ZU84</accession>
<dbReference type="STRING" id="97331.A0A436ZU84"/>
<feature type="region of interest" description="Disordered" evidence="1">
    <location>
        <begin position="416"/>
        <end position="460"/>
    </location>
</feature>
<feature type="compositionally biased region" description="Polar residues" evidence="1">
    <location>
        <begin position="812"/>
        <end position="826"/>
    </location>
</feature>
<organism evidence="3 4">
    <name type="scientific">Arthrobotrys flagrans</name>
    <name type="common">Nematode-trapping fungus</name>
    <name type="synonym">Trichothecium flagrans</name>
    <dbReference type="NCBI Taxonomy" id="97331"/>
    <lineage>
        <taxon>Eukaryota</taxon>
        <taxon>Fungi</taxon>
        <taxon>Dikarya</taxon>
        <taxon>Ascomycota</taxon>
        <taxon>Pezizomycotina</taxon>
        <taxon>Orbiliomycetes</taxon>
        <taxon>Orbiliales</taxon>
        <taxon>Orbiliaceae</taxon>
        <taxon>Arthrobotrys</taxon>
    </lineage>
</organism>
<gene>
    <name evidence="3" type="ORF">DFL_006742</name>
</gene>
<evidence type="ECO:0000256" key="1">
    <source>
        <dbReference type="SAM" id="MobiDB-lite"/>
    </source>
</evidence>
<dbReference type="GeneID" id="93589053"/>
<feature type="compositionally biased region" description="Polar residues" evidence="1">
    <location>
        <begin position="421"/>
        <end position="431"/>
    </location>
</feature>